<dbReference type="Proteomes" id="UP000591131">
    <property type="component" value="Unassembled WGS sequence"/>
</dbReference>
<dbReference type="Gene3D" id="6.10.140.1710">
    <property type="match status" value="1"/>
</dbReference>
<protein>
    <submittedName>
        <fullName evidence="6">26S proteasome non-ATPase regulatory subunit 9</fullName>
    </submittedName>
</protein>
<dbReference type="GO" id="GO:0005634">
    <property type="term" value="C:nucleus"/>
    <property type="evidence" value="ECO:0007669"/>
    <property type="project" value="TreeGrafter"/>
</dbReference>
<dbReference type="GO" id="GO:0048500">
    <property type="term" value="C:signal recognition particle"/>
    <property type="evidence" value="ECO:0007669"/>
    <property type="project" value="InterPro"/>
</dbReference>
<dbReference type="GO" id="GO:0000502">
    <property type="term" value="C:proteasome complex"/>
    <property type="evidence" value="ECO:0007669"/>
    <property type="project" value="UniProtKB-KW"/>
</dbReference>
<accession>A0A7J6M478</accession>
<dbReference type="EMBL" id="JAAPAO010000238">
    <property type="protein sequence ID" value="KAF4666314.1"/>
    <property type="molecule type" value="Genomic_DNA"/>
</dbReference>
<evidence type="ECO:0000256" key="2">
    <source>
        <dbReference type="ARBA" id="ARBA00023186"/>
    </source>
</evidence>
<evidence type="ECO:0000256" key="4">
    <source>
        <dbReference type="SAM" id="MobiDB-lite"/>
    </source>
</evidence>
<comment type="similarity">
    <text evidence="1">Belongs to the proteasome subunit p27 family.</text>
</comment>
<sequence>MVYFEDWDDFQTAARQVFIQQPDKTRYQLKRKRSNDSLILKVTDDVVCVKYKGPKASTAAAGRFIERVDMLTRWFISRSFMTSDELKLEGEAFPSLETAVNKVPAETAAAADLKTLMNKKEGIEREIDDIMTTLNSAECQGVGRDGSLVDNDGFPKGDIDLYLITSSSKYYNDVDGGAENDLNEVMNSLERGLQQLHQIARDNGTISKGTINQTHHNNNDIDQTSTVDYNNNNGLHDDSITTPSPKQTTPPPPQYYSPAFACISEVAPGSPAAEAGLLDGDRIVDFGGSKKLKDLPLRVQTSASSGIPLSIEIQRPTGSKIPACSGSAAAGGEGPGFGTALWRTLKQRLSIDCRRQSADMAAVWGGVCTAAAAPTIRDGC</sequence>
<dbReference type="SUPFAM" id="SSF54762">
    <property type="entry name" value="Signal recognition particle alu RNA binding heterodimer, SRP9/14"/>
    <property type="match status" value="1"/>
</dbReference>
<dbReference type="SUPFAM" id="SSF50156">
    <property type="entry name" value="PDZ domain-like"/>
    <property type="match status" value="1"/>
</dbReference>
<dbReference type="Pfam" id="PF05486">
    <property type="entry name" value="SRP9-21"/>
    <property type="match status" value="1"/>
</dbReference>
<dbReference type="InterPro" id="IPR009018">
    <property type="entry name" value="Signal_recog_particle_SRP9/14"/>
</dbReference>
<dbReference type="InterPro" id="IPR035269">
    <property type="entry name" value="PSMD9"/>
</dbReference>
<dbReference type="PANTHER" id="PTHR12651:SF1">
    <property type="entry name" value="26S PROTEASOME NON-ATPASE REGULATORY SUBUNIT 9"/>
    <property type="match status" value="1"/>
</dbReference>
<dbReference type="Gene3D" id="3.30.720.10">
    <property type="entry name" value="Signal recognition particle alu RNA binding heterodimer, srp9/1"/>
    <property type="match status" value="1"/>
</dbReference>
<keyword evidence="2" id="KW-0143">Chaperone</keyword>
<feature type="domain" description="PDZ" evidence="5">
    <location>
        <begin position="263"/>
        <end position="295"/>
    </location>
</feature>
<evidence type="ECO:0000256" key="3">
    <source>
        <dbReference type="SAM" id="Coils"/>
    </source>
</evidence>
<keyword evidence="3" id="KW-0175">Coiled coil</keyword>
<dbReference type="Pfam" id="PF17820">
    <property type="entry name" value="PDZ_6"/>
    <property type="match status" value="1"/>
</dbReference>
<dbReference type="InterPro" id="IPR001478">
    <property type="entry name" value="PDZ"/>
</dbReference>
<dbReference type="SMART" id="SM00228">
    <property type="entry name" value="PDZ"/>
    <property type="match status" value="1"/>
</dbReference>
<gene>
    <name evidence="6" type="primary">PSMD9</name>
    <name evidence="6" type="ORF">FOL47_004149</name>
</gene>
<dbReference type="InterPro" id="IPR036034">
    <property type="entry name" value="PDZ_sf"/>
</dbReference>
<reference evidence="6 7" key="1">
    <citation type="submission" date="2020-04" db="EMBL/GenBank/DDBJ databases">
        <title>Perkinsus chesapeaki whole genome sequence.</title>
        <authorList>
            <person name="Bogema D.R."/>
        </authorList>
    </citation>
    <scope>NUCLEOTIDE SEQUENCE [LARGE SCALE GENOMIC DNA]</scope>
    <source>
        <strain evidence="6">ATCC PRA-425</strain>
    </source>
</reference>
<evidence type="ECO:0000256" key="1">
    <source>
        <dbReference type="ARBA" id="ARBA00005256"/>
    </source>
</evidence>
<dbReference type="InterPro" id="IPR041489">
    <property type="entry name" value="PDZ_6"/>
</dbReference>
<organism evidence="6 7">
    <name type="scientific">Perkinsus chesapeaki</name>
    <name type="common">Clam parasite</name>
    <name type="synonym">Perkinsus andrewsi</name>
    <dbReference type="NCBI Taxonomy" id="330153"/>
    <lineage>
        <taxon>Eukaryota</taxon>
        <taxon>Sar</taxon>
        <taxon>Alveolata</taxon>
        <taxon>Perkinsozoa</taxon>
        <taxon>Perkinsea</taxon>
        <taxon>Perkinsida</taxon>
        <taxon>Perkinsidae</taxon>
        <taxon>Perkinsus</taxon>
    </lineage>
</organism>
<dbReference type="AlphaFoldDB" id="A0A7J6M478"/>
<dbReference type="GO" id="GO:0070682">
    <property type="term" value="P:proteasome regulatory particle assembly"/>
    <property type="evidence" value="ECO:0007669"/>
    <property type="project" value="InterPro"/>
</dbReference>
<keyword evidence="6" id="KW-0647">Proteasome</keyword>
<dbReference type="GO" id="GO:0006614">
    <property type="term" value="P:SRP-dependent cotranslational protein targeting to membrane"/>
    <property type="evidence" value="ECO:0007669"/>
    <property type="project" value="InterPro"/>
</dbReference>
<dbReference type="OrthoDB" id="72325at2759"/>
<evidence type="ECO:0000313" key="6">
    <source>
        <dbReference type="EMBL" id="KAF4666314.1"/>
    </source>
</evidence>
<name>A0A7J6M478_PERCH</name>
<comment type="caution">
    <text evidence="6">The sequence shown here is derived from an EMBL/GenBank/DDBJ whole genome shotgun (WGS) entry which is preliminary data.</text>
</comment>
<dbReference type="InterPro" id="IPR040815">
    <property type="entry name" value="Nas2_N"/>
</dbReference>
<feature type="coiled-coil region" evidence="3">
    <location>
        <begin position="113"/>
        <end position="140"/>
    </location>
</feature>
<proteinExistence type="inferred from homology"/>
<dbReference type="PANTHER" id="PTHR12651">
    <property type="entry name" value="26S PROTEASOME NON-ATPASE REGULATORY SUBUNIT 9"/>
    <property type="match status" value="1"/>
</dbReference>
<dbReference type="Gene3D" id="2.30.42.10">
    <property type="match status" value="1"/>
</dbReference>
<dbReference type="InterPro" id="IPR039432">
    <property type="entry name" value="SRP9_dom"/>
</dbReference>
<dbReference type="Pfam" id="PF18265">
    <property type="entry name" value="Nas2_N"/>
    <property type="match status" value="1"/>
</dbReference>
<evidence type="ECO:0000313" key="7">
    <source>
        <dbReference type="Proteomes" id="UP000591131"/>
    </source>
</evidence>
<feature type="compositionally biased region" description="Polar residues" evidence="4">
    <location>
        <begin position="207"/>
        <end position="234"/>
    </location>
</feature>
<dbReference type="PROSITE" id="PS50106">
    <property type="entry name" value="PDZ"/>
    <property type="match status" value="1"/>
</dbReference>
<dbReference type="GO" id="GO:0008312">
    <property type="term" value="F:7S RNA binding"/>
    <property type="evidence" value="ECO:0007669"/>
    <property type="project" value="InterPro"/>
</dbReference>
<feature type="region of interest" description="Disordered" evidence="4">
    <location>
        <begin position="207"/>
        <end position="255"/>
    </location>
</feature>
<keyword evidence="7" id="KW-1185">Reference proteome</keyword>
<evidence type="ECO:0000259" key="5">
    <source>
        <dbReference type="PROSITE" id="PS50106"/>
    </source>
</evidence>